<evidence type="ECO:0000256" key="13">
    <source>
        <dbReference type="ARBA" id="ARBA00042123"/>
    </source>
</evidence>
<dbReference type="GO" id="GO:0006633">
    <property type="term" value="P:fatty acid biosynthetic process"/>
    <property type="evidence" value="ECO:0007669"/>
    <property type="project" value="UniProtKB-KW"/>
</dbReference>
<keyword evidence="5" id="KW-0521">NADP</keyword>
<dbReference type="InterPro" id="IPR011032">
    <property type="entry name" value="GroES-like_sf"/>
</dbReference>
<keyword evidence="17" id="KW-1185">Reference proteome</keyword>
<keyword evidence="7" id="KW-0560">Oxidoreductase</keyword>
<evidence type="ECO:0000256" key="5">
    <source>
        <dbReference type="ARBA" id="ARBA00022857"/>
    </source>
</evidence>
<gene>
    <name evidence="16" type="ORF">EVEC_LOCUS3525</name>
</gene>
<comment type="catalytic activity">
    <reaction evidence="14">
        <text>a 2,3-saturated acyl-[ACP] + NADP(+) = a (2E)-enoyl-[ACP] + NADPH + H(+)</text>
        <dbReference type="Rhea" id="RHEA:22564"/>
        <dbReference type="Rhea" id="RHEA-COMP:9925"/>
        <dbReference type="Rhea" id="RHEA-COMP:9926"/>
        <dbReference type="ChEBI" id="CHEBI:15378"/>
        <dbReference type="ChEBI" id="CHEBI:57783"/>
        <dbReference type="ChEBI" id="CHEBI:58349"/>
        <dbReference type="ChEBI" id="CHEBI:78784"/>
        <dbReference type="ChEBI" id="CHEBI:78785"/>
        <dbReference type="EC" id="1.3.1.104"/>
    </reaction>
</comment>
<dbReference type="InterPro" id="IPR051034">
    <property type="entry name" value="Mito_Enoyl-ACP_Reductase"/>
</dbReference>
<dbReference type="InterPro" id="IPR013154">
    <property type="entry name" value="ADH-like_N"/>
</dbReference>
<comment type="similarity">
    <text evidence="2">Belongs to the zinc-containing alcohol dehydrogenase family. Quinone oxidoreductase subfamily.</text>
</comment>
<evidence type="ECO:0000256" key="3">
    <source>
        <dbReference type="ARBA" id="ARBA00022516"/>
    </source>
</evidence>
<dbReference type="InterPro" id="IPR036291">
    <property type="entry name" value="NAD(P)-bd_dom_sf"/>
</dbReference>
<evidence type="ECO:0000256" key="11">
    <source>
        <dbReference type="ARBA" id="ARBA00038963"/>
    </source>
</evidence>
<protein>
    <recommendedName>
        <fullName evidence="12">Enoyl-[acyl-carrier-protein] reductase, mitochondrial</fullName>
        <ecNumber evidence="11">1.3.1.104</ecNumber>
    </recommendedName>
    <alternativeName>
        <fullName evidence="13">2-enoyl thioester reductase</fullName>
    </alternativeName>
</protein>
<dbReference type="EC" id="1.3.1.104" evidence="11"/>
<evidence type="ECO:0000313" key="17">
    <source>
        <dbReference type="Proteomes" id="UP000274131"/>
    </source>
</evidence>
<dbReference type="OrthoDB" id="7482721at2759"/>
<dbReference type="Pfam" id="PF08240">
    <property type="entry name" value="ADH_N"/>
    <property type="match status" value="1"/>
</dbReference>
<evidence type="ECO:0000256" key="10">
    <source>
        <dbReference type="ARBA" id="ARBA00023160"/>
    </source>
</evidence>
<feature type="domain" description="Enoyl reductase (ER)" evidence="15">
    <location>
        <begin position="32"/>
        <end position="343"/>
    </location>
</feature>
<keyword evidence="3" id="KW-0444">Lipid biosynthesis</keyword>
<dbReference type="FunFam" id="3.40.50.720:FF:000112">
    <property type="entry name" value="Enoyl-[acyl-carrier-protein] reductase 1, mitochondrial"/>
    <property type="match status" value="1"/>
</dbReference>
<dbReference type="EMBL" id="UXUI01007615">
    <property type="protein sequence ID" value="VDD88382.1"/>
    <property type="molecule type" value="Genomic_DNA"/>
</dbReference>
<dbReference type="InterPro" id="IPR013149">
    <property type="entry name" value="ADH-like_C"/>
</dbReference>
<keyword evidence="9" id="KW-0496">Mitochondrion</keyword>
<keyword evidence="6" id="KW-0809">Transit peptide</keyword>
<evidence type="ECO:0000256" key="8">
    <source>
        <dbReference type="ARBA" id="ARBA00023098"/>
    </source>
</evidence>
<reference evidence="16 17" key="2">
    <citation type="submission" date="2018-10" db="EMBL/GenBank/DDBJ databases">
        <authorList>
            <consortium name="Pathogen Informatics"/>
        </authorList>
    </citation>
    <scope>NUCLEOTIDE SEQUENCE [LARGE SCALE GENOMIC DNA]</scope>
</reference>
<accession>A0A0N4V1I8</accession>
<evidence type="ECO:0000256" key="2">
    <source>
        <dbReference type="ARBA" id="ARBA00010371"/>
    </source>
</evidence>
<comment type="subcellular location">
    <subcellularLocation>
        <location evidence="1">Mitochondrion</location>
    </subcellularLocation>
</comment>
<sequence length="350" mass="38673">MSALSGRSLQQSLWKLSRRFLTSRQLVYSERGNPSKVVKLTNVDLSETLGPKQVLIRWLAAPVNPADINQIQGVYPVKPPLPAVGGSEGVGEVEKVGTDVSGFTQGDRVVIVRSGAGTWQTLGIYDAEDLVKIDKNMSLESAATFQVNPPTAYRMLSDFVTLRQGDLVIQNGANCTVGRAVIQIAHARGVRTVNLIRKSDHSEKVIEELKKLGADEVHTEDEMLKEYKGKVKNAKLAFNCVGGRSTLILASCLGQDGVLVTYGGMSKQPLQIPTGPLIFKNIHLRGFWMTEWYKQPENKKKRAEMFEKLSELVRQGKLQPPNVDKRSLDDWQVALEKGESGTGNKQLFIM</sequence>
<evidence type="ECO:0000256" key="12">
    <source>
        <dbReference type="ARBA" id="ARBA00041058"/>
    </source>
</evidence>
<name>A0A0N4V1I8_ENTVE</name>
<evidence type="ECO:0000256" key="4">
    <source>
        <dbReference type="ARBA" id="ARBA00022832"/>
    </source>
</evidence>
<dbReference type="FunFam" id="3.90.180.10:FF:000010">
    <property type="entry name" value="Enoyl-[acyl-carrier-protein] reductase, mitochondrial"/>
    <property type="match status" value="1"/>
</dbReference>
<dbReference type="InterPro" id="IPR020843">
    <property type="entry name" value="ER"/>
</dbReference>
<keyword evidence="4" id="KW-0276">Fatty acid metabolism</keyword>
<keyword evidence="10" id="KW-0275">Fatty acid biosynthesis</keyword>
<evidence type="ECO:0000256" key="7">
    <source>
        <dbReference type="ARBA" id="ARBA00023002"/>
    </source>
</evidence>
<proteinExistence type="inferred from homology"/>
<reference evidence="18" key="1">
    <citation type="submission" date="2017-02" db="UniProtKB">
        <authorList>
            <consortium name="WormBaseParasite"/>
        </authorList>
    </citation>
    <scope>IDENTIFICATION</scope>
</reference>
<dbReference type="Gene3D" id="3.40.50.720">
    <property type="entry name" value="NAD(P)-binding Rossmann-like Domain"/>
    <property type="match status" value="1"/>
</dbReference>
<keyword evidence="8" id="KW-0443">Lipid metabolism</keyword>
<evidence type="ECO:0000256" key="9">
    <source>
        <dbReference type="ARBA" id="ARBA00023128"/>
    </source>
</evidence>
<dbReference type="Gene3D" id="3.90.180.10">
    <property type="entry name" value="Medium-chain alcohol dehydrogenases, catalytic domain"/>
    <property type="match status" value="1"/>
</dbReference>
<dbReference type="CDD" id="cd08290">
    <property type="entry name" value="ETR"/>
    <property type="match status" value="1"/>
</dbReference>
<dbReference type="GO" id="GO:0005739">
    <property type="term" value="C:mitochondrion"/>
    <property type="evidence" value="ECO:0007669"/>
    <property type="project" value="UniProtKB-SubCell"/>
</dbReference>
<evidence type="ECO:0000313" key="16">
    <source>
        <dbReference type="EMBL" id="VDD88382.1"/>
    </source>
</evidence>
<dbReference type="GO" id="GO:0141148">
    <property type="term" value="F:enoyl-[acyl-carrier-protein] reductase (NADPH) activity"/>
    <property type="evidence" value="ECO:0007669"/>
    <property type="project" value="UniProtKB-EC"/>
</dbReference>
<dbReference type="WBParaSite" id="EVEC_0000381701-mRNA-1">
    <property type="protein sequence ID" value="EVEC_0000381701-mRNA-1"/>
    <property type="gene ID" value="EVEC_0000381701"/>
</dbReference>
<evidence type="ECO:0000256" key="6">
    <source>
        <dbReference type="ARBA" id="ARBA00022946"/>
    </source>
</evidence>
<evidence type="ECO:0000256" key="14">
    <source>
        <dbReference type="ARBA" id="ARBA00048843"/>
    </source>
</evidence>
<dbReference type="SMART" id="SM00829">
    <property type="entry name" value="PKS_ER"/>
    <property type="match status" value="1"/>
</dbReference>
<dbReference type="STRING" id="51028.A0A0N4V1I8"/>
<organism evidence="18">
    <name type="scientific">Enterobius vermicularis</name>
    <name type="common">Human pinworm</name>
    <dbReference type="NCBI Taxonomy" id="51028"/>
    <lineage>
        <taxon>Eukaryota</taxon>
        <taxon>Metazoa</taxon>
        <taxon>Ecdysozoa</taxon>
        <taxon>Nematoda</taxon>
        <taxon>Chromadorea</taxon>
        <taxon>Rhabditida</taxon>
        <taxon>Spirurina</taxon>
        <taxon>Oxyuridomorpha</taxon>
        <taxon>Oxyuroidea</taxon>
        <taxon>Oxyuridae</taxon>
        <taxon>Enterobius</taxon>
    </lineage>
</organism>
<dbReference type="SUPFAM" id="SSF51735">
    <property type="entry name" value="NAD(P)-binding Rossmann-fold domains"/>
    <property type="match status" value="1"/>
</dbReference>
<evidence type="ECO:0000256" key="1">
    <source>
        <dbReference type="ARBA" id="ARBA00004173"/>
    </source>
</evidence>
<evidence type="ECO:0000259" key="15">
    <source>
        <dbReference type="SMART" id="SM00829"/>
    </source>
</evidence>
<dbReference type="PANTHER" id="PTHR43981">
    <property type="entry name" value="ENOYL-[ACYL-CARRIER-PROTEIN] REDUCTASE, MITOCHONDRIAL"/>
    <property type="match status" value="1"/>
</dbReference>
<dbReference type="PANTHER" id="PTHR43981:SF2">
    <property type="entry name" value="ENOYL-[ACYL-CARRIER-PROTEIN] REDUCTASE, MITOCHONDRIAL"/>
    <property type="match status" value="1"/>
</dbReference>
<dbReference type="SUPFAM" id="SSF50129">
    <property type="entry name" value="GroES-like"/>
    <property type="match status" value="1"/>
</dbReference>
<evidence type="ECO:0000313" key="18">
    <source>
        <dbReference type="WBParaSite" id="EVEC_0000381701-mRNA-1"/>
    </source>
</evidence>
<dbReference type="AlphaFoldDB" id="A0A0N4V1I8"/>
<dbReference type="Pfam" id="PF00107">
    <property type="entry name" value="ADH_zinc_N"/>
    <property type="match status" value="1"/>
</dbReference>
<dbReference type="Proteomes" id="UP000274131">
    <property type="component" value="Unassembled WGS sequence"/>
</dbReference>